<name>A0A0E9U9Z7_ANGAN</name>
<dbReference type="AlphaFoldDB" id="A0A0E9U9Z7"/>
<sequence>MFKKCLAENTSDQMTFENADDMKGYEPEDTINSNL</sequence>
<protein>
    <submittedName>
        <fullName evidence="1">Uncharacterized protein</fullName>
    </submittedName>
</protein>
<reference evidence="1" key="1">
    <citation type="submission" date="2014-11" db="EMBL/GenBank/DDBJ databases">
        <authorList>
            <person name="Amaro Gonzalez C."/>
        </authorList>
    </citation>
    <scope>NUCLEOTIDE SEQUENCE</scope>
</reference>
<dbReference type="EMBL" id="GBXM01045906">
    <property type="protein sequence ID" value="JAH62671.1"/>
    <property type="molecule type" value="Transcribed_RNA"/>
</dbReference>
<reference evidence="1" key="2">
    <citation type="journal article" date="2015" name="Fish Shellfish Immunol.">
        <title>Early steps in the European eel (Anguilla anguilla)-Vibrio vulnificus interaction in the gills: Role of the RtxA13 toxin.</title>
        <authorList>
            <person name="Callol A."/>
            <person name="Pajuelo D."/>
            <person name="Ebbesson L."/>
            <person name="Teles M."/>
            <person name="MacKenzie S."/>
            <person name="Amaro C."/>
        </authorList>
    </citation>
    <scope>NUCLEOTIDE SEQUENCE</scope>
</reference>
<proteinExistence type="predicted"/>
<accession>A0A0E9U9Z7</accession>
<evidence type="ECO:0000313" key="1">
    <source>
        <dbReference type="EMBL" id="JAH62671.1"/>
    </source>
</evidence>
<organism evidence="1">
    <name type="scientific">Anguilla anguilla</name>
    <name type="common">European freshwater eel</name>
    <name type="synonym">Muraena anguilla</name>
    <dbReference type="NCBI Taxonomy" id="7936"/>
    <lineage>
        <taxon>Eukaryota</taxon>
        <taxon>Metazoa</taxon>
        <taxon>Chordata</taxon>
        <taxon>Craniata</taxon>
        <taxon>Vertebrata</taxon>
        <taxon>Euteleostomi</taxon>
        <taxon>Actinopterygii</taxon>
        <taxon>Neopterygii</taxon>
        <taxon>Teleostei</taxon>
        <taxon>Anguilliformes</taxon>
        <taxon>Anguillidae</taxon>
        <taxon>Anguilla</taxon>
    </lineage>
</organism>